<proteinExistence type="inferred from homology"/>
<keyword evidence="4" id="KW-0238">DNA-binding</keyword>
<dbReference type="GO" id="GO:0046982">
    <property type="term" value="F:protein heterodimerization activity"/>
    <property type="evidence" value="ECO:0007669"/>
    <property type="project" value="InterPro"/>
</dbReference>
<dbReference type="InterPro" id="IPR007125">
    <property type="entry name" value="H2A/H2B/H3"/>
</dbReference>
<evidence type="ECO:0000256" key="1">
    <source>
        <dbReference type="ARBA" id="ARBA00004286"/>
    </source>
</evidence>
<feature type="domain" description="Core Histone H2A/H2B/H3" evidence="5">
    <location>
        <begin position="175"/>
        <end position="221"/>
    </location>
</feature>
<comment type="similarity">
    <text evidence="2">Belongs to the histone H3 family.</text>
</comment>
<sequence>MSPKSCTTPSTPCAVPPAAPLSASPDVDDCHNVRPSPPHVRTACSLALGGAPAAACLTQRRGADAEALPSLDEVPHQCLVIWVPQTMFAAPPAALLWHCHRFGYHARARSLRSCTMPSLNATCNATHAAAFIISCPSLLIGRRRRRPHMPGHATVAQWTTPIRCPASSYRPPQPARYQKSTELLICMLPFQHLIREITQDFKTDLCFQLSTVMALQEATEAVSPEDGFCYALSSLPRTRTITLLNRTTTPNWSSTLPPRTSIASRACRAGSRRVDGTARLRGQCCQP</sequence>
<comment type="subcellular location">
    <subcellularLocation>
        <location evidence="1">Chromosome</location>
    </subcellularLocation>
</comment>
<dbReference type="InterPro" id="IPR009072">
    <property type="entry name" value="Histone-fold"/>
</dbReference>
<gene>
    <name evidence="6" type="ORF">B0H17DRAFT_1192463</name>
</gene>
<dbReference type="InterPro" id="IPR000164">
    <property type="entry name" value="Histone_H3/CENP-A"/>
</dbReference>
<dbReference type="Gene3D" id="1.10.20.10">
    <property type="entry name" value="Histone, subunit A"/>
    <property type="match status" value="1"/>
</dbReference>
<dbReference type="PANTHER" id="PTHR11426">
    <property type="entry name" value="HISTONE H3"/>
    <property type="match status" value="1"/>
</dbReference>
<reference evidence="6" key="1">
    <citation type="submission" date="2023-03" db="EMBL/GenBank/DDBJ databases">
        <title>Massive genome expansion in bonnet fungi (Mycena s.s.) driven by repeated elements and novel gene families across ecological guilds.</title>
        <authorList>
            <consortium name="Lawrence Berkeley National Laboratory"/>
            <person name="Harder C.B."/>
            <person name="Miyauchi S."/>
            <person name="Viragh M."/>
            <person name="Kuo A."/>
            <person name="Thoen E."/>
            <person name="Andreopoulos B."/>
            <person name="Lu D."/>
            <person name="Skrede I."/>
            <person name="Drula E."/>
            <person name="Henrissat B."/>
            <person name="Morin E."/>
            <person name="Kohler A."/>
            <person name="Barry K."/>
            <person name="LaButti K."/>
            <person name="Morin E."/>
            <person name="Salamov A."/>
            <person name="Lipzen A."/>
            <person name="Mereny Z."/>
            <person name="Hegedus B."/>
            <person name="Baldrian P."/>
            <person name="Stursova M."/>
            <person name="Weitz H."/>
            <person name="Taylor A."/>
            <person name="Grigoriev I.V."/>
            <person name="Nagy L.G."/>
            <person name="Martin F."/>
            <person name="Kauserud H."/>
        </authorList>
    </citation>
    <scope>NUCLEOTIDE SEQUENCE</scope>
    <source>
        <strain evidence="6">CBHHK067</strain>
    </source>
</reference>
<evidence type="ECO:0000259" key="5">
    <source>
        <dbReference type="Pfam" id="PF00125"/>
    </source>
</evidence>
<evidence type="ECO:0000313" key="7">
    <source>
        <dbReference type="Proteomes" id="UP001221757"/>
    </source>
</evidence>
<dbReference type="GO" id="GO:0003677">
    <property type="term" value="F:DNA binding"/>
    <property type="evidence" value="ECO:0007669"/>
    <property type="project" value="InterPro"/>
</dbReference>
<protein>
    <recommendedName>
        <fullName evidence="5">Core Histone H2A/H2B/H3 domain-containing protein</fullName>
    </recommendedName>
</protein>
<name>A0AAD7M9H1_MYCRO</name>
<keyword evidence="3" id="KW-0158">Chromosome</keyword>
<evidence type="ECO:0000256" key="3">
    <source>
        <dbReference type="ARBA" id="ARBA00022454"/>
    </source>
</evidence>
<dbReference type="SUPFAM" id="SSF47113">
    <property type="entry name" value="Histone-fold"/>
    <property type="match status" value="1"/>
</dbReference>
<dbReference type="GO" id="GO:0030527">
    <property type="term" value="F:structural constituent of chromatin"/>
    <property type="evidence" value="ECO:0007669"/>
    <property type="project" value="InterPro"/>
</dbReference>
<comment type="caution">
    <text evidence="6">The sequence shown here is derived from an EMBL/GenBank/DDBJ whole genome shotgun (WGS) entry which is preliminary data.</text>
</comment>
<dbReference type="GO" id="GO:0000786">
    <property type="term" value="C:nucleosome"/>
    <property type="evidence" value="ECO:0007669"/>
    <property type="project" value="UniProtKB-KW"/>
</dbReference>
<dbReference type="SMART" id="SM00428">
    <property type="entry name" value="H3"/>
    <property type="match status" value="1"/>
</dbReference>
<dbReference type="AlphaFoldDB" id="A0AAD7M9H1"/>
<accession>A0AAD7M9H1</accession>
<evidence type="ECO:0000256" key="2">
    <source>
        <dbReference type="ARBA" id="ARBA00010343"/>
    </source>
</evidence>
<organism evidence="6 7">
    <name type="scientific">Mycena rosella</name>
    <name type="common">Pink bonnet</name>
    <name type="synonym">Agaricus rosellus</name>
    <dbReference type="NCBI Taxonomy" id="1033263"/>
    <lineage>
        <taxon>Eukaryota</taxon>
        <taxon>Fungi</taxon>
        <taxon>Dikarya</taxon>
        <taxon>Basidiomycota</taxon>
        <taxon>Agaricomycotina</taxon>
        <taxon>Agaricomycetes</taxon>
        <taxon>Agaricomycetidae</taxon>
        <taxon>Agaricales</taxon>
        <taxon>Marasmiineae</taxon>
        <taxon>Mycenaceae</taxon>
        <taxon>Mycena</taxon>
    </lineage>
</organism>
<dbReference type="EMBL" id="JARKIE010000006">
    <property type="protein sequence ID" value="KAJ7706904.1"/>
    <property type="molecule type" value="Genomic_DNA"/>
</dbReference>
<keyword evidence="7" id="KW-1185">Reference proteome</keyword>
<dbReference type="Pfam" id="PF00125">
    <property type="entry name" value="Histone"/>
    <property type="match status" value="1"/>
</dbReference>
<keyword evidence="4" id="KW-0544">Nucleosome core</keyword>
<evidence type="ECO:0000313" key="6">
    <source>
        <dbReference type="EMBL" id="KAJ7706904.1"/>
    </source>
</evidence>
<evidence type="ECO:0000256" key="4">
    <source>
        <dbReference type="ARBA" id="ARBA00023269"/>
    </source>
</evidence>
<dbReference type="Proteomes" id="UP001221757">
    <property type="component" value="Unassembled WGS sequence"/>
</dbReference>